<accession>A0A1B7X2C5</accession>
<proteinExistence type="predicted"/>
<reference evidence="1 2" key="1">
    <citation type="submission" date="2015-09" db="EMBL/GenBank/DDBJ databases">
        <title>Aphanizomenon flos-aquae WA102.</title>
        <authorList>
            <person name="Driscoll C."/>
        </authorList>
    </citation>
    <scope>NUCLEOTIDE SEQUENCE [LARGE SCALE GENOMIC DNA]</scope>
    <source>
        <strain evidence="1">WA102</strain>
    </source>
</reference>
<evidence type="ECO:0000313" key="1">
    <source>
        <dbReference type="EMBL" id="OBQ43534.1"/>
    </source>
</evidence>
<name>A0A1B7X2C5_APHFL</name>
<gene>
    <name evidence="1" type="ORF">AN484_11990</name>
</gene>
<evidence type="ECO:0000313" key="2">
    <source>
        <dbReference type="Proteomes" id="UP000092093"/>
    </source>
</evidence>
<comment type="caution">
    <text evidence="1">The sequence shown here is derived from an EMBL/GenBank/DDBJ whole genome shotgun (WGS) entry which is preliminary data.</text>
</comment>
<dbReference type="Proteomes" id="UP000092093">
    <property type="component" value="Unassembled WGS sequence"/>
</dbReference>
<protein>
    <submittedName>
        <fullName evidence="1">Uncharacterized protein</fullName>
    </submittedName>
</protein>
<dbReference type="AlphaFoldDB" id="A0A1B7X2C5"/>
<sequence length="151" mass="16325">MIDPTKVIGAVAASVAALGGSYTLADKFGWFDRAIIEWSPENFKITAEAGKPINVTVARIKKRDDCSVESFTPSIRDAAGMVHAATTTASKFSGPAGPEIDTFTYQLTMVQKEKIADGKATLLATIKYKCPEGERVVQYPRHPNLSFDLKG</sequence>
<organism evidence="1 2">
    <name type="scientific">Aphanizomenon flos-aquae WA102</name>
    <dbReference type="NCBI Taxonomy" id="1710896"/>
    <lineage>
        <taxon>Bacteria</taxon>
        <taxon>Bacillati</taxon>
        <taxon>Cyanobacteriota</taxon>
        <taxon>Cyanophyceae</taxon>
        <taxon>Nostocales</taxon>
        <taxon>Aphanizomenonaceae</taxon>
        <taxon>Aphanizomenon</taxon>
    </lineage>
</organism>
<dbReference type="EMBL" id="LJOW01000051">
    <property type="protein sequence ID" value="OBQ43534.1"/>
    <property type="molecule type" value="Genomic_DNA"/>
</dbReference>